<dbReference type="AlphaFoldDB" id="A0AAE0ZEA2"/>
<evidence type="ECO:0000313" key="3">
    <source>
        <dbReference type="Proteomes" id="UP001283361"/>
    </source>
</evidence>
<dbReference type="EMBL" id="JAWDGP010004135">
    <property type="protein sequence ID" value="KAK3767605.1"/>
    <property type="molecule type" value="Genomic_DNA"/>
</dbReference>
<feature type="region of interest" description="Disordered" evidence="1">
    <location>
        <begin position="44"/>
        <end position="69"/>
    </location>
</feature>
<dbReference type="PANTHER" id="PTHR21580:SF28">
    <property type="entry name" value="BOREALIN N-TERMINAL DOMAIN-CONTAINING PROTEIN-RELATED"/>
    <property type="match status" value="1"/>
</dbReference>
<accession>A0AAE0ZEA2</accession>
<organism evidence="2 3">
    <name type="scientific">Elysia crispata</name>
    <name type="common">lettuce slug</name>
    <dbReference type="NCBI Taxonomy" id="231223"/>
    <lineage>
        <taxon>Eukaryota</taxon>
        <taxon>Metazoa</taxon>
        <taxon>Spiralia</taxon>
        <taxon>Lophotrochozoa</taxon>
        <taxon>Mollusca</taxon>
        <taxon>Gastropoda</taxon>
        <taxon>Heterobranchia</taxon>
        <taxon>Euthyneura</taxon>
        <taxon>Panpulmonata</taxon>
        <taxon>Sacoglossa</taxon>
        <taxon>Placobranchoidea</taxon>
        <taxon>Plakobranchidae</taxon>
        <taxon>Elysia</taxon>
    </lineage>
</organism>
<comment type="caution">
    <text evidence="2">The sequence shown here is derived from an EMBL/GenBank/DDBJ whole genome shotgun (WGS) entry which is preliminary data.</text>
</comment>
<reference evidence="2" key="1">
    <citation type="journal article" date="2023" name="G3 (Bethesda)">
        <title>A reference genome for the long-term kleptoplast-retaining sea slug Elysia crispata morphotype clarki.</title>
        <authorList>
            <person name="Eastman K.E."/>
            <person name="Pendleton A.L."/>
            <person name="Shaikh M.A."/>
            <person name="Suttiyut T."/>
            <person name="Ogas R."/>
            <person name="Tomko P."/>
            <person name="Gavelis G."/>
            <person name="Widhalm J.R."/>
            <person name="Wisecaver J.H."/>
        </authorList>
    </citation>
    <scope>NUCLEOTIDE SEQUENCE</scope>
    <source>
        <strain evidence="2">ECLA1</strain>
    </source>
</reference>
<gene>
    <name evidence="2" type="ORF">RRG08_003866</name>
</gene>
<dbReference type="Pfam" id="PF07004">
    <property type="entry name" value="SHIPPO-rpt"/>
    <property type="match status" value="3"/>
</dbReference>
<dbReference type="PANTHER" id="PTHR21580">
    <property type="entry name" value="SHIPPO-1-RELATED"/>
    <property type="match status" value="1"/>
</dbReference>
<dbReference type="InterPro" id="IPR010736">
    <property type="entry name" value="SHIPPO-rpt"/>
</dbReference>
<protein>
    <submittedName>
        <fullName evidence="2">Uncharacterized protein</fullName>
    </submittedName>
</protein>
<evidence type="ECO:0000313" key="2">
    <source>
        <dbReference type="EMBL" id="KAK3767605.1"/>
    </source>
</evidence>
<evidence type="ECO:0000256" key="1">
    <source>
        <dbReference type="SAM" id="MobiDB-lite"/>
    </source>
</evidence>
<name>A0AAE0ZEA2_9GAST</name>
<dbReference type="InterPro" id="IPR051291">
    <property type="entry name" value="CIMAP"/>
</dbReference>
<dbReference type="Proteomes" id="UP001283361">
    <property type="component" value="Unassembled WGS sequence"/>
</dbReference>
<feature type="region of interest" description="Disordered" evidence="1">
    <location>
        <begin position="484"/>
        <end position="513"/>
    </location>
</feature>
<keyword evidence="3" id="KW-1185">Reference proteome</keyword>
<proteinExistence type="predicted"/>
<sequence>MSTIELELSEDEKAQLLASLAAGFSESSVSIDTPRKTVSVKKQQNIFVGPPKPVNRDGMGRYIPQPGGKPLSIFDEPTPGPGEFSPEYKLVEKRYPEYSMGEGVISRQKRKQTPAPSKYDLRQDMAWGRCKTITIKKRFASKTQYSGPGPADYVMPRTMLGGRGFKIAARPKSGVIHGFVSSLTRVPDPTVPGPYYKPCNDEWLQKPKTFGIKHHLVKMKKTAPGPADYFPKIENTGPKWGMRRKFKESKTEIIPGPASYKLEPLVHPNKGFSMGIKHATIKDKNPTPGPNMYQRDKKKLSDPGFTLQYRWFDREPELLPGPGHYKWTKDPTLRSPPAFSIKPPWPQRDLVGSSPGPGDYDLSAPPLDKGRTIGLRLQPDMTAHPSPADYYAEKYDERRRKNGPSYSMGGRFEKFLRDEDRVGPCSYFVKDNCVVKPAKSFGMRLNTRIVSAGPGPAPSAVVDSGQKDRCGKCECDRAVSVKGRHTPNKYSGIGNLRRVEDPPKNFQGAPLLG</sequence>